<evidence type="ECO:0008006" key="4">
    <source>
        <dbReference type="Google" id="ProtNLM"/>
    </source>
</evidence>
<dbReference type="EMBL" id="FNBE01000009">
    <property type="protein sequence ID" value="SDG11465.1"/>
    <property type="molecule type" value="Genomic_DNA"/>
</dbReference>
<dbReference type="AlphaFoldDB" id="A0A1G7RLC0"/>
<feature type="signal peptide" evidence="1">
    <location>
        <begin position="1"/>
        <end position="25"/>
    </location>
</feature>
<protein>
    <recommendedName>
        <fullName evidence="4">Secreted protein</fullName>
    </recommendedName>
</protein>
<name>A0A1G7RLC0_PSEOR</name>
<reference evidence="2 3" key="1">
    <citation type="submission" date="2016-10" db="EMBL/GenBank/DDBJ databases">
        <authorList>
            <person name="de Groot N.N."/>
        </authorList>
    </citation>
    <scope>NUCLEOTIDE SEQUENCE [LARGE SCALE GENOMIC DNA]</scope>
    <source>
        <strain evidence="2 3">CGMCC 4.3143</strain>
    </source>
</reference>
<dbReference type="Proteomes" id="UP000198967">
    <property type="component" value="Unassembled WGS sequence"/>
</dbReference>
<evidence type="ECO:0000313" key="2">
    <source>
        <dbReference type="EMBL" id="SDG11465.1"/>
    </source>
</evidence>
<proteinExistence type="predicted"/>
<sequence length="111" mass="10761">MLKKAAILTAGVAASLVAVSPLAFAGEGHHEHSSSPKNVGVISDGGSSSANGLVAVNALNDAEVLKNVNVCGVDVDAALSVLGILGGQAANDAAPQSVACDAGDSAGIWQK</sequence>
<dbReference type="RefSeq" id="WP_093084502.1">
    <property type="nucleotide sequence ID" value="NZ_FNBE01000009.1"/>
</dbReference>
<evidence type="ECO:0000256" key="1">
    <source>
        <dbReference type="SAM" id="SignalP"/>
    </source>
</evidence>
<keyword evidence="1" id="KW-0732">Signal</keyword>
<keyword evidence="3" id="KW-1185">Reference proteome</keyword>
<organism evidence="2 3">
    <name type="scientific">Pseudonocardia oroxyli</name>
    <dbReference type="NCBI Taxonomy" id="366584"/>
    <lineage>
        <taxon>Bacteria</taxon>
        <taxon>Bacillati</taxon>
        <taxon>Actinomycetota</taxon>
        <taxon>Actinomycetes</taxon>
        <taxon>Pseudonocardiales</taxon>
        <taxon>Pseudonocardiaceae</taxon>
        <taxon>Pseudonocardia</taxon>
    </lineage>
</organism>
<accession>A0A1G7RLC0</accession>
<gene>
    <name evidence="2" type="ORF">SAMN05216377_10962</name>
</gene>
<evidence type="ECO:0000313" key="3">
    <source>
        <dbReference type="Proteomes" id="UP000198967"/>
    </source>
</evidence>
<dbReference type="OrthoDB" id="9934765at2"/>
<feature type="chain" id="PRO_5011758421" description="Secreted protein" evidence="1">
    <location>
        <begin position="26"/>
        <end position="111"/>
    </location>
</feature>